<dbReference type="AlphaFoldDB" id="A0A7C5LS27"/>
<reference evidence="2" key="1">
    <citation type="journal article" date="2020" name="mSystems">
        <title>Genome- and Community-Level Interaction Insights into Carbon Utilization and Element Cycling Functions of Hydrothermarchaeota in Hydrothermal Sediment.</title>
        <authorList>
            <person name="Zhou Z."/>
            <person name="Liu Y."/>
            <person name="Xu W."/>
            <person name="Pan J."/>
            <person name="Luo Z.H."/>
            <person name="Li M."/>
        </authorList>
    </citation>
    <scope>NUCLEOTIDE SEQUENCE [LARGE SCALE GENOMIC DNA]</scope>
    <source>
        <strain evidence="2">HyVt-485</strain>
    </source>
</reference>
<dbReference type="NCBIfam" id="TIGR02217">
    <property type="entry name" value="chp_TIGR02217"/>
    <property type="match status" value="1"/>
</dbReference>
<dbReference type="EMBL" id="DRMJ01000035">
    <property type="protein sequence ID" value="HHL42114.1"/>
    <property type="molecule type" value="Genomic_DNA"/>
</dbReference>
<accession>A0A7C5LS27</accession>
<gene>
    <name evidence="2" type="ORF">ENJ42_00720</name>
</gene>
<proteinExistence type="predicted"/>
<organism evidence="2">
    <name type="scientific">Hellea balneolensis</name>
    <dbReference type="NCBI Taxonomy" id="287478"/>
    <lineage>
        <taxon>Bacteria</taxon>
        <taxon>Pseudomonadati</taxon>
        <taxon>Pseudomonadota</taxon>
        <taxon>Alphaproteobacteria</taxon>
        <taxon>Maricaulales</taxon>
        <taxon>Robiginitomaculaceae</taxon>
        <taxon>Hellea</taxon>
    </lineage>
</organism>
<evidence type="ECO:0000313" key="2">
    <source>
        <dbReference type="EMBL" id="HHL42114.1"/>
    </source>
</evidence>
<name>A0A7C5LS27_9PROT</name>
<dbReference type="Pfam" id="PF09343">
    <property type="entry name" value="DUF2460"/>
    <property type="match status" value="1"/>
</dbReference>
<dbReference type="Proteomes" id="UP000885830">
    <property type="component" value="Unassembled WGS sequence"/>
</dbReference>
<dbReference type="InterPro" id="IPR011740">
    <property type="entry name" value="DUF2460"/>
</dbReference>
<comment type="caution">
    <text evidence="2">The sequence shown here is derived from an EMBL/GenBank/DDBJ whole genome shotgun (WGS) entry which is preliminary data.</text>
</comment>
<protein>
    <submittedName>
        <fullName evidence="2">TIGR02217 family protein</fullName>
    </submittedName>
</protein>
<feature type="domain" description="DUF2460" evidence="1">
    <location>
        <begin position="5"/>
        <end position="206"/>
    </location>
</feature>
<sequence length="210" mass="22813">MTGFHDVRFPLPLAFGASGGPVRTTQISTLANGFEQRNTAQAHSRRQYDAGVGVKHLDDFHTLIAFFEARRGELYGFRFRDPLDHKSCPPSQSVSADDQKIGVGDGVETEFYLQKTYADLAGSWVRPITKPVAGTVVLSLDGNPTNTFNIDPLSGQISFSTPPGAGVIIRAGFEFDVPVRFATHQLTTALEAFGTGENVHIPLIEILDHA</sequence>
<evidence type="ECO:0000259" key="1">
    <source>
        <dbReference type="Pfam" id="PF09343"/>
    </source>
</evidence>